<accession>A0A1S2MDW8</accession>
<dbReference type="AlphaFoldDB" id="A0A1S2MDW8"/>
<keyword evidence="3" id="KW-1185">Reference proteome</keyword>
<gene>
    <name evidence="2" type="ORF">BKP45_05110</name>
</gene>
<evidence type="ECO:0000256" key="1">
    <source>
        <dbReference type="SAM" id="Phobius"/>
    </source>
</evidence>
<comment type="caution">
    <text evidence="2">The sequence shown here is derived from an EMBL/GenBank/DDBJ whole genome shotgun (WGS) entry which is preliminary data.</text>
</comment>
<keyword evidence="1" id="KW-0472">Membrane</keyword>
<dbReference type="EMBL" id="MLQS01000001">
    <property type="protein sequence ID" value="OIJ22057.1"/>
    <property type="molecule type" value="Genomic_DNA"/>
</dbReference>
<sequence>MIILLQLMLMIVWIAFVILAIDIVSEKLMNFIKRKKEQQRLEEVKRYASFFSGSRTIQR</sequence>
<evidence type="ECO:0000313" key="2">
    <source>
        <dbReference type="EMBL" id="OIJ22057.1"/>
    </source>
</evidence>
<keyword evidence="1" id="KW-0812">Transmembrane</keyword>
<reference evidence="2 3" key="1">
    <citation type="submission" date="2016-10" db="EMBL/GenBank/DDBJ databases">
        <title>Draft genome sequences of four alkaliphilic bacteria belonging to the Anaerobacillus genus.</title>
        <authorList>
            <person name="Bassil N.M."/>
            <person name="Lloyd J.R."/>
        </authorList>
    </citation>
    <scope>NUCLEOTIDE SEQUENCE [LARGE SCALE GENOMIC DNA]</scope>
    <source>
        <strain evidence="2 3">DSM 22531</strain>
    </source>
</reference>
<proteinExistence type="predicted"/>
<protein>
    <submittedName>
        <fullName evidence="2">Uncharacterized protein</fullName>
    </submittedName>
</protein>
<dbReference type="RefSeq" id="WP_071388627.1">
    <property type="nucleotide sequence ID" value="NZ_MLQS01000001.1"/>
</dbReference>
<dbReference type="Proteomes" id="UP000180057">
    <property type="component" value="Unassembled WGS sequence"/>
</dbReference>
<dbReference type="STRING" id="472963.BKP45_05110"/>
<organism evidence="2 3">
    <name type="scientific">Anaerobacillus alkalidiazotrophicus</name>
    <dbReference type="NCBI Taxonomy" id="472963"/>
    <lineage>
        <taxon>Bacteria</taxon>
        <taxon>Bacillati</taxon>
        <taxon>Bacillota</taxon>
        <taxon>Bacilli</taxon>
        <taxon>Bacillales</taxon>
        <taxon>Bacillaceae</taxon>
        <taxon>Anaerobacillus</taxon>
    </lineage>
</organism>
<name>A0A1S2MDW8_9BACI</name>
<feature type="transmembrane region" description="Helical" evidence="1">
    <location>
        <begin position="6"/>
        <end position="25"/>
    </location>
</feature>
<evidence type="ECO:0000313" key="3">
    <source>
        <dbReference type="Proteomes" id="UP000180057"/>
    </source>
</evidence>
<keyword evidence="1" id="KW-1133">Transmembrane helix</keyword>